<evidence type="ECO:0000256" key="5">
    <source>
        <dbReference type="ARBA" id="ARBA00022912"/>
    </source>
</evidence>
<dbReference type="CDD" id="cd14524">
    <property type="entry name" value="PTPMT1"/>
    <property type="match status" value="1"/>
</dbReference>
<keyword evidence="6" id="KW-0443">Lipid metabolism</keyword>
<dbReference type="InterPro" id="IPR016130">
    <property type="entry name" value="Tyr_Pase_AS"/>
</dbReference>
<evidence type="ECO:0000256" key="9">
    <source>
        <dbReference type="ARBA" id="ARBA00023264"/>
    </source>
</evidence>
<dbReference type="EnsemblMetazoa" id="XM_038206785.1">
    <property type="protein sequence ID" value="XP_038062713.1"/>
    <property type="gene ID" value="LOC119733196"/>
</dbReference>
<evidence type="ECO:0000259" key="19">
    <source>
        <dbReference type="PROSITE" id="PS50056"/>
    </source>
</evidence>
<comment type="catalytic activity">
    <reaction evidence="15">
        <text>1,2-di-(9Z-octadecenoyl)-sn-glycero-3-phospho-(1'-sn-glycerol-3'-phosphate) + H2O = 1,2-di-(9Z-octadecenoyl)-sn-glycero-3-phospho-(1'-sn-glycerol) + phosphate</text>
        <dbReference type="Rhea" id="RHEA:42304"/>
        <dbReference type="ChEBI" id="CHEBI:15377"/>
        <dbReference type="ChEBI" id="CHEBI:43474"/>
        <dbReference type="ChEBI" id="CHEBI:75163"/>
        <dbReference type="ChEBI" id="CHEBI:78907"/>
    </reaction>
    <physiologicalReaction direction="left-to-right" evidence="15">
        <dbReference type="Rhea" id="RHEA:42305"/>
    </physiologicalReaction>
</comment>
<evidence type="ECO:0000313" key="21">
    <source>
        <dbReference type="Proteomes" id="UP000887568"/>
    </source>
</evidence>
<comment type="catalytic activity">
    <reaction evidence="14">
        <text>1,2-dibutyryl-sn-glycero-3-phospho-(1D-myo-inositol-5-phosphate) + H2O = 1,2-dibutyryl-sn-glycero-3-phospho-(1D-myo-inositol) + phosphate</text>
        <dbReference type="Rhea" id="RHEA:42584"/>
        <dbReference type="ChEBI" id="CHEBI:15377"/>
        <dbReference type="ChEBI" id="CHEBI:43474"/>
        <dbReference type="ChEBI" id="CHEBI:82605"/>
        <dbReference type="ChEBI" id="CHEBI:82606"/>
    </reaction>
    <physiologicalReaction direction="left-to-right" evidence="14">
        <dbReference type="Rhea" id="RHEA:42585"/>
    </physiologicalReaction>
</comment>
<comment type="catalytic activity">
    <reaction evidence="12">
        <text>a 1,2-diacyl-sn-glycero-3-phospho-(1'-sn-glycero-3'-phosphate) + H2O = a 1,2-diacyl-sn-glycero-3-phospho-(1'-sn-glycerol) + phosphate</text>
        <dbReference type="Rhea" id="RHEA:33751"/>
        <dbReference type="ChEBI" id="CHEBI:15377"/>
        <dbReference type="ChEBI" id="CHEBI:43474"/>
        <dbReference type="ChEBI" id="CHEBI:60110"/>
        <dbReference type="ChEBI" id="CHEBI:64716"/>
        <dbReference type="EC" id="3.1.3.27"/>
    </reaction>
    <physiologicalReaction direction="left-to-right" evidence="12">
        <dbReference type="Rhea" id="RHEA:33752"/>
    </physiologicalReaction>
</comment>
<sequence length="252" mass="29065">MHTVCGGGEILQRFNFKLSFTKIYCFFGSLLPRSCWWISGGHGPNFTALICQPVQADSVGMGSRILFYPTLGFNVFMKSVSSREWYDRIDPTVLLGALPLRSKNIAQEVVEKENVKAVIAMNEDFELKRFVTTREEWAKLGVDCLHLPTVDFTEAPSMDKLERGVQFILEYAERQESVYVHCKAGRTRSATLVGCYLMHVNKWTPQEAQIFIQTKRHHIIMKDKHFRAMYRYYDKHVKSQRAGHKVDLSTDD</sequence>
<evidence type="ECO:0000256" key="17">
    <source>
        <dbReference type="ARBA" id="ARBA00069309"/>
    </source>
</evidence>
<comment type="subcellular location">
    <subcellularLocation>
        <location evidence="1">Membrane</location>
    </subcellularLocation>
</comment>
<dbReference type="GO" id="GO:0016020">
    <property type="term" value="C:membrane"/>
    <property type="evidence" value="ECO:0007669"/>
    <property type="project" value="UniProtKB-SubCell"/>
</dbReference>
<evidence type="ECO:0000256" key="11">
    <source>
        <dbReference type="ARBA" id="ARBA00024224"/>
    </source>
</evidence>
<dbReference type="OrthoDB" id="273181at2759"/>
<dbReference type="PROSITE" id="PS50056">
    <property type="entry name" value="TYR_PHOSPHATASE_2"/>
    <property type="match status" value="1"/>
</dbReference>
<comment type="pathway">
    <text evidence="2">Lipid metabolism.</text>
</comment>
<dbReference type="GO" id="GO:0004721">
    <property type="term" value="F:phosphoprotein phosphatase activity"/>
    <property type="evidence" value="ECO:0007669"/>
    <property type="project" value="UniProtKB-KW"/>
</dbReference>
<evidence type="ECO:0000256" key="15">
    <source>
        <dbReference type="ARBA" id="ARBA00052632"/>
    </source>
</evidence>
<dbReference type="GO" id="GO:0004439">
    <property type="term" value="F:phosphatidylinositol-4,5-bisphosphate 5-phosphatase activity"/>
    <property type="evidence" value="ECO:0007669"/>
    <property type="project" value="TreeGrafter"/>
</dbReference>
<keyword evidence="21" id="KW-1185">Reference proteome</keyword>
<dbReference type="InterPro" id="IPR000387">
    <property type="entry name" value="Tyr_Pase_dom"/>
</dbReference>
<evidence type="ECO:0000256" key="7">
    <source>
        <dbReference type="ARBA" id="ARBA00023136"/>
    </source>
</evidence>
<dbReference type="Proteomes" id="UP000887568">
    <property type="component" value="Unplaced"/>
</dbReference>
<dbReference type="PROSITE" id="PS00383">
    <property type="entry name" value="TYR_PHOSPHATASE_1"/>
    <property type="match status" value="1"/>
</dbReference>
<keyword evidence="9" id="KW-1208">Phospholipid metabolism</keyword>
<evidence type="ECO:0000256" key="1">
    <source>
        <dbReference type="ARBA" id="ARBA00004370"/>
    </source>
</evidence>
<dbReference type="GeneID" id="119733196"/>
<name>A0A914AG63_PATMI</name>
<keyword evidence="8" id="KW-0594">Phospholipid biosynthesis</keyword>
<feature type="domain" description="Tyrosine specific protein phosphatases" evidence="19">
    <location>
        <begin position="159"/>
        <end position="227"/>
    </location>
</feature>
<dbReference type="Pfam" id="PF00782">
    <property type="entry name" value="DSPc"/>
    <property type="match status" value="1"/>
</dbReference>
<dbReference type="GO" id="GO:0008962">
    <property type="term" value="F:phosphatidylglycerophosphatase activity"/>
    <property type="evidence" value="ECO:0007669"/>
    <property type="project" value="UniProtKB-EC"/>
</dbReference>
<comment type="pathway">
    <text evidence="10">Phospholipid metabolism; phosphatidylglycerol biosynthesis; phosphatidylglycerol from CDP-diacylglycerol: step 2/2.</text>
</comment>
<feature type="domain" description="Tyrosine-protein phosphatase" evidence="18">
    <location>
        <begin position="85"/>
        <end position="239"/>
    </location>
</feature>
<dbReference type="SUPFAM" id="SSF52799">
    <property type="entry name" value="(Phosphotyrosine protein) phosphatases II"/>
    <property type="match status" value="1"/>
</dbReference>
<dbReference type="PANTHER" id="PTHR46712:SF1">
    <property type="entry name" value="PHOSPHATIDYLGLYCEROPHOSPHATASE AND PROTEIN-TYROSINE PHOSPHATASE 1"/>
    <property type="match status" value="1"/>
</dbReference>
<dbReference type="InterPro" id="IPR042165">
    <property type="entry name" value="PTPMT1"/>
</dbReference>
<evidence type="ECO:0000256" key="10">
    <source>
        <dbReference type="ARBA" id="ARBA00024192"/>
    </source>
</evidence>
<evidence type="ECO:0000259" key="18">
    <source>
        <dbReference type="PROSITE" id="PS50054"/>
    </source>
</evidence>
<accession>A0A914AG63</accession>
<dbReference type="Gene3D" id="3.90.190.10">
    <property type="entry name" value="Protein tyrosine phosphatase superfamily"/>
    <property type="match status" value="1"/>
</dbReference>
<evidence type="ECO:0000256" key="3">
    <source>
        <dbReference type="ARBA" id="ARBA00022516"/>
    </source>
</evidence>
<dbReference type="GO" id="GO:0005737">
    <property type="term" value="C:cytoplasm"/>
    <property type="evidence" value="ECO:0007669"/>
    <property type="project" value="UniProtKB-ARBA"/>
</dbReference>
<reference evidence="20" key="1">
    <citation type="submission" date="2022-11" db="UniProtKB">
        <authorList>
            <consortium name="EnsemblMetazoa"/>
        </authorList>
    </citation>
    <scope>IDENTIFICATION</scope>
</reference>
<proteinExistence type="predicted"/>
<evidence type="ECO:0000256" key="4">
    <source>
        <dbReference type="ARBA" id="ARBA00022801"/>
    </source>
</evidence>
<keyword evidence="7" id="KW-0472">Membrane</keyword>
<dbReference type="PANTHER" id="PTHR46712">
    <property type="entry name" value="PHOSPHATIDYLGLYCEROPHOSPHATASE AND PROTEIN-TYROSINE PHOSPHATASE 1"/>
    <property type="match status" value="1"/>
</dbReference>
<dbReference type="OMA" id="HESACMV"/>
<evidence type="ECO:0000256" key="12">
    <source>
        <dbReference type="ARBA" id="ARBA00050944"/>
    </source>
</evidence>
<dbReference type="FunFam" id="3.90.190.10:FF:000060">
    <property type="entry name" value="Phosphatidylglycerophosphatase and protein-tyrosine phosphatase 1"/>
    <property type="match status" value="1"/>
</dbReference>
<evidence type="ECO:0000256" key="13">
    <source>
        <dbReference type="ARBA" id="ARBA00051818"/>
    </source>
</evidence>
<evidence type="ECO:0000256" key="16">
    <source>
        <dbReference type="ARBA" id="ARBA00052780"/>
    </source>
</evidence>
<comment type="catalytic activity">
    <reaction evidence="16">
        <text>1,2-dioctanoyl-sn-glycero-3-phospho-(1D-myo-inositol-5-phosphate) + H2O = 1,2-dioctanoyl-sn-glycero-3-phospho-(1D-myo-inositol) + phosphate</text>
        <dbReference type="Rhea" id="RHEA:42308"/>
        <dbReference type="ChEBI" id="CHEBI:15377"/>
        <dbReference type="ChEBI" id="CHEBI:43474"/>
        <dbReference type="ChEBI" id="CHEBI:65221"/>
        <dbReference type="ChEBI" id="CHEBI:78911"/>
    </reaction>
    <physiologicalReaction direction="left-to-right" evidence="16">
        <dbReference type="Rhea" id="RHEA:42309"/>
    </physiologicalReaction>
</comment>
<evidence type="ECO:0000313" key="20">
    <source>
        <dbReference type="EnsemblMetazoa" id="XP_038062713.1"/>
    </source>
</evidence>
<comment type="catalytic activity">
    <reaction evidence="13">
        <text>a 1-acyl-2-hexanoyl-sn-glycero-3-phospho-(1D-myo-inositol-5-phosphate) + H2O = a 1-acyl-2-hexanoyl-sn-glycero-3-phospho-(1D-myo-inositol) + phosphate</text>
        <dbReference type="Rhea" id="RHEA:42320"/>
        <dbReference type="ChEBI" id="CHEBI:15377"/>
        <dbReference type="ChEBI" id="CHEBI:43474"/>
        <dbReference type="ChEBI" id="CHEBI:78930"/>
        <dbReference type="ChEBI" id="CHEBI:78931"/>
    </reaction>
    <physiologicalReaction direction="left-to-right" evidence="13">
        <dbReference type="Rhea" id="RHEA:42321"/>
    </physiologicalReaction>
</comment>
<dbReference type="RefSeq" id="XP_038062713.1">
    <property type="nucleotide sequence ID" value="XM_038206785.1"/>
</dbReference>
<dbReference type="InterPro" id="IPR029021">
    <property type="entry name" value="Prot-tyrosine_phosphatase-like"/>
</dbReference>
<dbReference type="SMART" id="SM00195">
    <property type="entry name" value="DSPc"/>
    <property type="match status" value="1"/>
</dbReference>
<evidence type="ECO:0000256" key="14">
    <source>
        <dbReference type="ARBA" id="ARBA00052505"/>
    </source>
</evidence>
<evidence type="ECO:0000256" key="8">
    <source>
        <dbReference type="ARBA" id="ARBA00023209"/>
    </source>
</evidence>
<dbReference type="GO" id="GO:0008654">
    <property type="term" value="P:phospholipid biosynthetic process"/>
    <property type="evidence" value="ECO:0007669"/>
    <property type="project" value="UniProtKB-KW"/>
</dbReference>
<dbReference type="InterPro" id="IPR020422">
    <property type="entry name" value="TYR_PHOSPHATASE_DUAL_dom"/>
</dbReference>
<evidence type="ECO:0000256" key="2">
    <source>
        <dbReference type="ARBA" id="ARBA00005189"/>
    </source>
</evidence>
<protein>
    <recommendedName>
        <fullName evidence="17">Phosphatidylglycerophosphatase and protein-tyrosine phosphatase 1</fullName>
        <ecNumber evidence="11">3.1.3.27</ecNumber>
    </recommendedName>
</protein>
<organism evidence="20 21">
    <name type="scientific">Patiria miniata</name>
    <name type="common">Bat star</name>
    <name type="synonym">Asterina miniata</name>
    <dbReference type="NCBI Taxonomy" id="46514"/>
    <lineage>
        <taxon>Eukaryota</taxon>
        <taxon>Metazoa</taxon>
        <taxon>Echinodermata</taxon>
        <taxon>Eleutherozoa</taxon>
        <taxon>Asterozoa</taxon>
        <taxon>Asteroidea</taxon>
        <taxon>Valvatacea</taxon>
        <taxon>Valvatida</taxon>
        <taxon>Asterinidae</taxon>
        <taxon>Patiria</taxon>
    </lineage>
</organism>
<dbReference type="AlphaFoldDB" id="A0A914AG63"/>
<keyword evidence="5" id="KW-0904">Protein phosphatase</keyword>
<keyword evidence="3" id="KW-0444">Lipid biosynthesis</keyword>
<dbReference type="EC" id="3.1.3.27" evidence="11"/>
<keyword evidence="4" id="KW-0378">Hydrolase</keyword>
<dbReference type="PROSITE" id="PS50054">
    <property type="entry name" value="TYR_PHOSPHATASE_DUAL"/>
    <property type="match status" value="1"/>
</dbReference>
<dbReference type="InterPro" id="IPR044596">
    <property type="entry name" value="PTPMT1-like"/>
</dbReference>
<evidence type="ECO:0000256" key="6">
    <source>
        <dbReference type="ARBA" id="ARBA00023098"/>
    </source>
</evidence>
<dbReference type="InterPro" id="IPR000340">
    <property type="entry name" value="Dual-sp_phosphatase_cat-dom"/>
</dbReference>